<keyword evidence="3" id="KW-0479">Metal-binding</keyword>
<feature type="domain" description="4Fe-4S ferredoxin-type" evidence="8">
    <location>
        <begin position="198"/>
        <end position="228"/>
    </location>
</feature>
<evidence type="ECO:0000256" key="7">
    <source>
        <dbReference type="ARBA" id="ARBA00023014"/>
    </source>
</evidence>
<accession>F2NH19</accession>
<dbReference type="GO" id="GO:0046872">
    <property type="term" value="F:metal ion binding"/>
    <property type="evidence" value="ECO:0007669"/>
    <property type="project" value="UniProtKB-KW"/>
</dbReference>
<dbReference type="KEGG" id="dao:Desac_0919"/>
<evidence type="ECO:0000259" key="8">
    <source>
        <dbReference type="PROSITE" id="PS51379"/>
    </source>
</evidence>
<evidence type="ECO:0000313" key="10">
    <source>
        <dbReference type="Proteomes" id="UP000000483"/>
    </source>
</evidence>
<dbReference type="GO" id="GO:0051539">
    <property type="term" value="F:4 iron, 4 sulfur cluster binding"/>
    <property type="evidence" value="ECO:0007669"/>
    <property type="project" value="UniProtKB-KW"/>
</dbReference>
<dbReference type="PIRSF" id="PIRSF005658">
    <property type="entry name" value="FwdF"/>
    <property type="match status" value="1"/>
</dbReference>
<keyword evidence="4" id="KW-0677">Repeat</keyword>
<dbReference type="EMBL" id="CP002629">
    <property type="protein sequence ID" value="AEB08790.1"/>
    <property type="molecule type" value="Genomic_DNA"/>
</dbReference>
<sequence>MRYPIKKRETGQRLELTLSLYAEQVSLVVDKTRCLKCEVCSTVCPRQAVSIISGEVDLDITIDPRICVLCEVCSHFCPTGAVTLFYNGQPKTILADHQGMADFYPSITIDTAKCPEPCPPLPEGEVHWCRQERRLIPNTLTDCPKNCRVCLDACPRQVIQLAEDRSHVFPQPELCLRCSQCLLLCRTQAIEISPKFIGRVIIRDELCPVSCTKCIDLCPVKAIVREGERVYLQNETCSLCGVCRNICDEGAITIIREEVVALPGEFSHVWDEAVARLTSGGAL</sequence>
<evidence type="ECO:0000256" key="6">
    <source>
        <dbReference type="ARBA" id="ARBA00023004"/>
    </source>
</evidence>
<feature type="domain" description="4Fe-4S ferredoxin-type" evidence="8">
    <location>
        <begin position="166"/>
        <end position="195"/>
    </location>
</feature>
<dbReference type="HOGENOM" id="CLU_982548_0_0_7"/>
<dbReference type="InterPro" id="IPR050572">
    <property type="entry name" value="Fe-S_Ferredoxin"/>
</dbReference>
<proteinExistence type="predicted"/>
<dbReference type="InterPro" id="IPR017896">
    <property type="entry name" value="4Fe4S_Fe-S-bd"/>
</dbReference>
<protein>
    <submittedName>
        <fullName evidence="9">4Fe-4S ferredoxin iron-sulfur binding domain-containing protein</fullName>
    </submittedName>
</protein>
<reference evidence="10" key="2">
    <citation type="submission" date="2011-03" db="EMBL/GenBank/DDBJ databases">
        <title>The complete genome of Desulfobacca acetoxidans DSM 11109.</title>
        <authorList>
            <consortium name="US DOE Joint Genome Institute (JGI-PGF)"/>
            <person name="Lucas S."/>
            <person name="Copeland A."/>
            <person name="Lapidus A."/>
            <person name="Bruce D."/>
            <person name="Goodwin L."/>
            <person name="Pitluck S."/>
            <person name="Peters L."/>
            <person name="Kyrpides N."/>
            <person name="Mavromatis K."/>
            <person name="Ivanova N."/>
            <person name="Ovchinnikova G."/>
            <person name="Teshima H."/>
            <person name="Detter J.C."/>
            <person name="Han C."/>
            <person name="Land M."/>
            <person name="Hauser L."/>
            <person name="Markowitz V."/>
            <person name="Cheng J.-F."/>
            <person name="Hugenholtz P."/>
            <person name="Woyke T."/>
            <person name="Wu D."/>
            <person name="Spring S."/>
            <person name="Schueler E."/>
            <person name="Brambilla E."/>
            <person name="Klenk H.-P."/>
            <person name="Eisen J.A."/>
        </authorList>
    </citation>
    <scope>NUCLEOTIDE SEQUENCE [LARGE SCALE GENOMIC DNA]</scope>
    <source>
        <strain evidence="10">ATCC 700848 / DSM 11109 / ASRB2</strain>
    </source>
</reference>
<feature type="domain" description="4Fe-4S ferredoxin-type" evidence="8">
    <location>
        <begin position="25"/>
        <end position="54"/>
    </location>
</feature>
<dbReference type="STRING" id="880072.Desac_0919"/>
<dbReference type="PANTHER" id="PTHR43687">
    <property type="entry name" value="ADENYLYLSULFATE REDUCTASE, BETA SUBUNIT"/>
    <property type="match status" value="1"/>
</dbReference>
<dbReference type="Gene3D" id="3.30.70.20">
    <property type="match status" value="3"/>
</dbReference>
<dbReference type="PANTHER" id="PTHR43687:SF6">
    <property type="entry name" value="L-ASPARTATE SEMIALDEHYDE SULFURTRANSFERASE IRON-SULFUR SUBUNIT"/>
    <property type="match status" value="1"/>
</dbReference>
<feature type="domain" description="4Fe-4S ferredoxin-type" evidence="8">
    <location>
        <begin position="58"/>
        <end position="87"/>
    </location>
</feature>
<keyword evidence="6" id="KW-0408">Iron</keyword>
<keyword evidence="1" id="KW-0813">Transport</keyword>
<evidence type="ECO:0000313" key="9">
    <source>
        <dbReference type="EMBL" id="AEB08790.1"/>
    </source>
</evidence>
<dbReference type="InterPro" id="IPR017900">
    <property type="entry name" value="4Fe4S_Fe_S_CS"/>
</dbReference>
<dbReference type="SUPFAM" id="SSF54862">
    <property type="entry name" value="4Fe-4S ferredoxins"/>
    <property type="match status" value="1"/>
</dbReference>
<dbReference type="Pfam" id="PF12838">
    <property type="entry name" value="Fer4_7"/>
    <property type="match status" value="2"/>
</dbReference>
<dbReference type="InterPro" id="IPR043256">
    <property type="entry name" value="MvhB-like"/>
</dbReference>
<gene>
    <name evidence="9" type="ordered locus">Desac_0919</name>
</gene>
<evidence type="ECO:0000256" key="5">
    <source>
        <dbReference type="ARBA" id="ARBA00022982"/>
    </source>
</evidence>
<dbReference type="PROSITE" id="PS51379">
    <property type="entry name" value="4FE4S_FER_2"/>
    <property type="match status" value="6"/>
</dbReference>
<dbReference type="eggNOG" id="COG1143">
    <property type="taxonomic scope" value="Bacteria"/>
</dbReference>
<reference evidence="9 10" key="1">
    <citation type="journal article" date="2011" name="Stand. Genomic Sci.">
        <title>Complete genome sequence of the acetate-degrading sulfate reducer Desulfobacca acetoxidans type strain (ASRB2).</title>
        <authorList>
            <person name="Goker M."/>
            <person name="Teshima H."/>
            <person name="Lapidus A."/>
            <person name="Nolan M."/>
            <person name="Lucas S."/>
            <person name="Hammon N."/>
            <person name="Deshpande S."/>
            <person name="Cheng J.F."/>
            <person name="Tapia R."/>
            <person name="Han C."/>
            <person name="Goodwin L."/>
            <person name="Pitluck S."/>
            <person name="Huntemann M."/>
            <person name="Liolios K."/>
            <person name="Ivanova N."/>
            <person name="Pagani I."/>
            <person name="Mavromatis K."/>
            <person name="Ovchinikova G."/>
            <person name="Pati A."/>
            <person name="Chen A."/>
            <person name="Palaniappan K."/>
            <person name="Land M."/>
            <person name="Hauser L."/>
            <person name="Brambilla E.M."/>
            <person name="Rohde M."/>
            <person name="Spring S."/>
            <person name="Detter J.C."/>
            <person name="Woyke T."/>
            <person name="Bristow J."/>
            <person name="Eisen J.A."/>
            <person name="Markowitz V."/>
            <person name="Hugenholtz P."/>
            <person name="Kyrpides N.C."/>
            <person name="Klenk H.P."/>
        </authorList>
    </citation>
    <scope>NUCLEOTIDE SEQUENCE [LARGE SCALE GENOMIC DNA]</scope>
    <source>
        <strain evidence="10">ATCC 700848 / DSM 11109 / ASRB2</strain>
    </source>
</reference>
<dbReference type="eggNOG" id="COG1142">
    <property type="taxonomic scope" value="Bacteria"/>
</dbReference>
<dbReference type="PROSITE" id="PS00198">
    <property type="entry name" value="4FE4S_FER_1"/>
    <property type="match status" value="2"/>
</dbReference>
<evidence type="ECO:0000256" key="3">
    <source>
        <dbReference type="ARBA" id="ARBA00022723"/>
    </source>
</evidence>
<feature type="domain" description="4Fe-4S ferredoxin-type" evidence="8">
    <location>
        <begin position="229"/>
        <end position="257"/>
    </location>
</feature>
<keyword evidence="5" id="KW-0249">Electron transport</keyword>
<keyword evidence="2" id="KW-0004">4Fe-4S</keyword>
<evidence type="ECO:0000256" key="1">
    <source>
        <dbReference type="ARBA" id="ARBA00022448"/>
    </source>
</evidence>
<dbReference type="Proteomes" id="UP000000483">
    <property type="component" value="Chromosome"/>
</dbReference>
<name>F2NH19_DESAR</name>
<dbReference type="AlphaFoldDB" id="F2NH19"/>
<dbReference type="OrthoDB" id="9808559at2"/>
<dbReference type="RefSeq" id="WP_013705903.1">
    <property type="nucleotide sequence ID" value="NC_015388.1"/>
</dbReference>
<feature type="domain" description="4Fe-4S ferredoxin-type" evidence="8">
    <location>
        <begin position="133"/>
        <end position="164"/>
    </location>
</feature>
<organism evidence="9 10">
    <name type="scientific">Desulfobacca acetoxidans (strain ATCC 700848 / DSM 11109 / ASRB2)</name>
    <dbReference type="NCBI Taxonomy" id="880072"/>
    <lineage>
        <taxon>Bacteria</taxon>
        <taxon>Pseudomonadati</taxon>
        <taxon>Thermodesulfobacteriota</taxon>
        <taxon>Desulfobaccia</taxon>
        <taxon>Desulfobaccales</taxon>
        <taxon>Desulfobaccaceae</taxon>
        <taxon>Desulfobacca</taxon>
    </lineage>
</organism>
<evidence type="ECO:0000256" key="4">
    <source>
        <dbReference type="ARBA" id="ARBA00022737"/>
    </source>
</evidence>
<keyword evidence="10" id="KW-1185">Reference proteome</keyword>
<evidence type="ECO:0000256" key="2">
    <source>
        <dbReference type="ARBA" id="ARBA00022485"/>
    </source>
</evidence>
<keyword evidence="7" id="KW-0411">Iron-sulfur</keyword>